<dbReference type="RefSeq" id="WP_154175197.1">
    <property type="nucleotide sequence ID" value="NZ_WJXZ01000006.1"/>
</dbReference>
<keyword evidence="2" id="KW-1185">Reference proteome</keyword>
<proteinExistence type="predicted"/>
<dbReference type="EMBL" id="WJXZ01000006">
    <property type="protein sequence ID" value="MRS61805.1"/>
    <property type="molecule type" value="Genomic_DNA"/>
</dbReference>
<dbReference type="InterPro" id="IPR008979">
    <property type="entry name" value="Galactose-bd-like_sf"/>
</dbReference>
<protein>
    <submittedName>
        <fullName evidence="1">Uncharacterized protein</fullName>
    </submittedName>
</protein>
<organism evidence="1 2">
    <name type="scientific">Larkinella terrae</name>
    <dbReference type="NCBI Taxonomy" id="2025311"/>
    <lineage>
        <taxon>Bacteria</taxon>
        <taxon>Pseudomonadati</taxon>
        <taxon>Bacteroidota</taxon>
        <taxon>Cytophagia</taxon>
        <taxon>Cytophagales</taxon>
        <taxon>Spirosomataceae</taxon>
        <taxon>Larkinella</taxon>
    </lineage>
</organism>
<gene>
    <name evidence="1" type="ORF">GJJ30_10945</name>
</gene>
<reference evidence="1 2" key="1">
    <citation type="journal article" date="2018" name="Antonie Van Leeuwenhoek">
        <title>Larkinella terrae sp. nov., isolated from soil on Jeju Island, South Korea.</title>
        <authorList>
            <person name="Ten L.N."/>
            <person name="Jeon J."/>
            <person name="Park S.J."/>
            <person name="Park S."/>
            <person name="Lee S.Y."/>
            <person name="Kim M.K."/>
            <person name="Jung H.Y."/>
        </authorList>
    </citation>
    <scope>NUCLEOTIDE SEQUENCE [LARGE SCALE GENOMIC DNA]</scope>
    <source>
        <strain evidence="1 2">KCTC 52001</strain>
    </source>
</reference>
<comment type="caution">
    <text evidence="1">The sequence shown here is derived from an EMBL/GenBank/DDBJ whole genome shotgun (WGS) entry which is preliminary data.</text>
</comment>
<name>A0A7K0EJ70_9BACT</name>
<evidence type="ECO:0000313" key="1">
    <source>
        <dbReference type="EMBL" id="MRS61805.1"/>
    </source>
</evidence>
<dbReference type="AlphaFoldDB" id="A0A7K0EJ70"/>
<dbReference type="Proteomes" id="UP000441754">
    <property type="component" value="Unassembled WGS sequence"/>
</dbReference>
<dbReference type="SUPFAM" id="SSF49785">
    <property type="entry name" value="Galactose-binding domain-like"/>
    <property type="match status" value="1"/>
</dbReference>
<sequence length="1100" mass="118806">MAESALYIDDPVGPFWEFALSQDGTFATIGEWQSGGEDGEEGRSFESLPNGDPFVFGKSYTTFARDQNPANVPPRGWNYSTVIPFQGEASQIQNLQQVTNIGNKTTKPIEVEKLYFRTLPAVGSSQFVLVPIKYPDGTYGIGVNATPDGTGQTPIQSNPGLPEVLHNDASAPDYTPTVANIKLARITGADNVDCYVGVVKQPDGTYLPVITNPPTQSTTEPPTVPLGIQNLTYVAGVPFSFQLPAFINATRHEISIPPTGATRDTINRVIAGTSTKLGDTVIQYTGINAGGETTVEFIMTGVPAPVPQVIESIYWGENEPGKTLSIYAFGNAEDSGGINIELRKTSDDSVVIAARKLIYSPGEYTRDDLFSGDAPYSALLTGPVIGTEYKLRSWIEGSTDVIEGIFTFTVNGKGKLYPAVTNILAFKPAVASSNNSDAGKVNDENNATYWLSSATANQAVQIDAGDNYNGDAFALDCNDTLAEYFYLILYPYGAVIPPITSSLNDSLNVPGIYSQLFGATGLNSVSIPHLNKKFQTIRLQKTNSDAFKVANISLTGSKVANIPPNVVEAISNLVVTEGDAITKDIRPNFNDANQDNLTYWASRKNATTGAFTEDVYDWIPINNGVFISPAAEYEGATGTTSLVDTIRVFASDGKATVFTDFTLTVNKKNTVPAGLTRAYAFVDKNNMSLTVLAQVDSGTPTVEVIGITSTYPNGAVKGTVSGTFSNDKGTNYNRRAIFNSVENGKTYKIRITLATGVFEDTITLSTNSTRDDFVLYPKTTSGTAKIINVTYDEARLASTRQITALTEADELVQHQLKKASDNSIVFNYTDSPLTSGKYTLVNNTVLTQGEGYVLTARIKSDPNITKSISFTIPAAVVPQIVKIGIAPASITDGICRSVNVYAQVTTGNIQEAYYAYPDDFYNMTTGTYPNDYNRSANHGGAPATGIEFETSRPFKFKLPGSTDVITVYYARNGDAVGVIRQLYPARPADAPPQNFLIRAEPSVADYRVRHADGKAYWRLVINKGDRHVVTVDSTGIPKVDDTAEHAVEIGEIITLWGYLTRSTTGYDLNNQQNGEPPPAGDFITRRPLATVYTDVQRLDT</sequence>
<dbReference type="OrthoDB" id="9818811at2"/>
<evidence type="ECO:0000313" key="2">
    <source>
        <dbReference type="Proteomes" id="UP000441754"/>
    </source>
</evidence>
<accession>A0A7K0EJ70</accession>
<dbReference type="Gene3D" id="2.60.120.260">
    <property type="entry name" value="Galactose-binding domain-like"/>
    <property type="match status" value="1"/>
</dbReference>